<proteinExistence type="predicted"/>
<evidence type="ECO:0000313" key="2">
    <source>
        <dbReference type="EMBL" id="KAA6397816.1"/>
    </source>
</evidence>
<dbReference type="Proteomes" id="UP000324800">
    <property type="component" value="Unassembled WGS sequence"/>
</dbReference>
<evidence type="ECO:0000313" key="3">
    <source>
        <dbReference type="Proteomes" id="UP000324800"/>
    </source>
</evidence>
<reference evidence="2 3" key="1">
    <citation type="submission" date="2019-03" db="EMBL/GenBank/DDBJ databases">
        <title>Single cell metagenomics reveals metabolic interactions within the superorganism composed of flagellate Streblomastix strix and complex community of Bacteroidetes bacteria on its surface.</title>
        <authorList>
            <person name="Treitli S.C."/>
            <person name="Kolisko M."/>
            <person name="Husnik F."/>
            <person name="Keeling P."/>
            <person name="Hampl V."/>
        </authorList>
    </citation>
    <scope>NUCLEOTIDE SEQUENCE [LARGE SCALE GENOMIC DNA]</scope>
    <source>
        <strain evidence="2">ST1C</strain>
    </source>
</reference>
<feature type="region of interest" description="Disordered" evidence="1">
    <location>
        <begin position="1"/>
        <end position="21"/>
    </location>
</feature>
<evidence type="ECO:0000256" key="1">
    <source>
        <dbReference type="SAM" id="MobiDB-lite"/>
    </source>
</evidence>
<protein>
    <submittedName>
        <fullName evidence="2">Uncharacterized protein</fullName>
    </submittedName>
</protein>
<accession>A0A5J4WTD7</accession>
<dbReference type="AlphaFoldDB" id="A0A5J4WTD7"/>
<name>A0A5J4WTD7_9EUKA</name>
<gene>
    <name evidence="2" type="ORF">EZS28_006663</name>
</gene>
<dbReference type="EMBL" id="SNRW01001098">
    <property type="protein sequence ID" value="KAA6397816.1"/>
    <property type="molecule type" value="Genomic_DNA"/>
</dbReference>
<sequence>MINAKKMSVVSPFGKSQERDSSRMIDEIQEEIIRNVKPDIHTVGVILDPNNDVNKKELENLEEESFRRNRNRGENNRNNRTVDIYYNDNNQNLFGIAQWVPTQLVPVTASKTVVPDFSQRQIGDTTLQLVRIPKFWKSNTTPFNCLLTYYGMKM</sequence>
<organism evidence="2 3">
    <name type="scientific">Streblomastix strix</name>
    <dbReference type="NCBI Taxonomy" id="222440"/>
    <lineage>
        <taxon>Eukaryota</taxon>
        <taxon>Metamonada</taxon>
        <taxon>Preaxostyla</taxon>
        <taxon>Oxymonadida</taxon>
        <taxon>Streblomastigidae</taxon>
        <taxon>Streblomastix</taxon>
    </lineage>
</organism>
<comment type="caution">
    <text evidence="2">The sequence shown here is derived from an EMBL/GenBank/DDBJ whole genome shotgun (WGS) entry which is preliminary data.</text>
</comment>